<proteinExistence type="predicted"/>
<keyword evidence="1" id="KW-1133">Transmembrane helix</keyword>
<dbReference type="Proteomes" id="UP000027931">
    <property type="component" value="Unassembled WGS sequence"/>
</dbReference>
<evidence type="ECO:0000313" key="3">
    <source>
        <dbReference type="Proteomes" id="UP000027931"/>
    </source>
</evidence>
<reference evidence="2 3" key="1">
    <citation type="journal article" date="2013" name="Int. J. Syst. Evol. Microbiol.">
        <title>Tumebacillus flagellatus sp. nov., an alpha-amylase/pullulanase-producing bacterium isolated from cassava wastewater.</title>
        <authorList>
            <person name="Wang Q."/>
            <person name="Xie N."/>
            <person name="Qin Y."/>
            <person name="Shen N."/>
            <person name="Zhu J."/>
            <person name="Mi H."/>
            <person name="Huang R."/>
        </authorList>
    </citation>
    <scope>NUCLEOTIDE SEQUENCE [LARGE SCALE GENOMIC DNA]</scope>
    <source>
        <strain evidence="2 3">GST4</strain>
    </source>
</reference>
<keyword evidence="1" id="KW-0472">Membrane</keyword>
<evidence type="ECO:0000256" key="1">
    <source>
        <dbReference type="SAM" id="Phobius"/>
    </source>
</evidence>
<name>A0A074LW36_9BACL</name>
<keyword evidence="1" id="KW-0812">Transmembrane</keyword>
<comment type="caution">
    <text evidence="2">The sequence shown here is derived from an EMBL/GenBank/DDBJ whole genome shotgun (WGS) entry which is preliminary data.</text>
</comment>
<keyword evidence="3" id="KW-1185">Reference proteome</keyword>
<feature type="transmembrane region" description="Helical" evidence="1">
    <location>
        <begin position="24"/>
        <end position="45"/>
    </location>
</feature>
<dbReference type="AlphaFoldDB" id="A0A074LW36"/>
<gene>
    <name evidence="2" type="ORF">EL26_01940</name>
</gene>
<accession>A0A074LW36</accession>
<dbReference type="EMBL" id="JMIR01000002">
    <property type="protein sequence ID" value="KEO84795.1"/>
    <property type="molecule type" value="Genomic_DNA"/>
</dbReference>
<evidence type="ECO:0000313" key="2">
    <source>
        <dbReference type="EMBL" id="KEO84795.1"/>
    </source>
</evidence>
<protein>
    <submittedName>
        <fullName evidence="2">Uncharacterized protein</fullName>
    </submittedName>
</protein>
<sequence>MHKSILELRLGDGGKSMRQGLKKLMLTVSIISAVGAFAITTMAWGPNANMHATKKFIGNIVDPDPKSLIYAGAMVDLDPQKYTVVAAIVDPDPKLAAAHAF</sequence>
<organism evidence="2 3">
    <name type="scientific">Tumebacillus flagellatus</name>
    <dbReference type="NCBI Taxonomy" id="1157490"/>
    <lineage>
        <taxon>Bacteria</taxon>
        <taxon>Bacillati</taxon>
        <taxon>Bacillota</taxon>
        <taxon>Bacilli</taxon>
        <taxon>Bacillales</taxon>
        <taxon>Alicyclobacillaceae</taxon>
        <taxon>Tumebacillus</taxon>
    </lineage>
</organism>